<evidence type="ECO:0000256" key="2">
    <source>
        <dbReference type="ARBA" id="ARBA00012438"/>
    </source>
</evidence>
<dbReference type="GO" id="GO:0000155">
    <property type="term" value="F:phosphorelay sensor kinase activity"/>
    <property type="evidence" value="ECO:0007669"/>
    <property type="project" value="InterPro"/>
</dbReference>
<protein>
    <recommendedName>
        <fullName evidence="2">histidine kinase</fullName>
        <ecNumber evidence="2">2.7.13.3</ecNumber>
    </recommendedName>
</protein>
<dbReference type="InterPro" id="IPR036890">
    <property type="entry name" value="HATPase_C_sf"/>
</dbReference>
<dbReference type="SUPFAM" id="SSF55874">
    <property type="entry name" value="ATPase domain of HSP90 chaperone/DNA topoisomerase II/histidine kinase"/>
    <property type="match status" value="1"/>
</dbReference>
<keyword evidence="3 4" id="KW-0597">Phosphoprotein</keyword>
<feature type="transmembrane region" description="Helical" evidence="5">
    <location>
        <begin position="20"/>
        <end position="42"/>
    </location>
</feature>
<dbReference type="PRINTS" id="PR00344">
    <property type="entry name" value="BCTRLSENSOR"/>
</dbReference>
<dbReference type="InterPro" id="IPR003661">
    <property type="entry name" value="HisK_dim/P_dom"/>
</dbReference>
<evidence type="ECO:0000256" key="3">
    <source>
        <dbReference type="ARBA" id="ARBA00022553"/>
    </source>
</evidence>
<dbReference type="AlphaFoldDB" id="A0A547PJR1"/>
<gene>
    <name evidence="8" type="ORF">FEV53_19105</name>
</gene>
<feature type="transmembrane region" description="Helical" evidence="5">
    <location>
        <begin position="149"/>
        <end position="174"/>
    </location>
</feature>
<keyword evidence="5" id="KW-1133">Transmembrane helix</keyword>
<evidence type="ECO:0000256" key="5">
    <source>
        <dbReference type="SAM" id="Phobius"/>
    </source>
</evidence>
<dbReference type="Pfam" id="PF02518">
    <property type="entry name" value="HATPase_c"/>
    <property type="match status" value="1"/>
</dbReference>
<dbReference type="SMART" id="SM00388">
    <property type="entry name" value="HisKA"/>
    <property type="match status" value="1"/>
</dbReference>
<evidence type="ECO:0000256" key="1">
    <source>
        <dbReference type="ARBA" id="ARBA00000085"/>
    </source>
</evidence>
<name>A0A547PJR1_9RHOB</name>
<dbReference type="InterPro" id="IPR003594">
    <property type="entry name" value="HATPase_dom"/>
</dbReference>
<keyword evidence="9" id="KW-1185">Reference proteome</keyword>
<dbReference type="InterPro" id="IPR005467">
    <property type="entry name" value="His_kinase_dom"/>
</dbReference>
<dbReference type="InterPro" id="IPR001789">
    <property type="entry name" value="Sig_transdc_resp-reg_receiver"/>
</dbReference>
<dbReference type="EC" id="2.7.13.3" evidence="2"/>
<dbReference type="Pfam" id="PF00072">
    <property type="entry name" value="Response_reg"/>
    <property type="match status" value="1"/>
</dbReference>
<sequence length="734" mass="79999">MSGRATRQDARPKRTLNRTLLIQISVVATVVVGMAVLISATLNLAEARRQALEEARERLTGYHEMMSYMVSDVDYEGAARIGLLLTQDPEIKAFEVVNRFGRIIAENGDITARQVGWLPVKLDITDGSGVRLANATYLVREHAIGPNTYLRIIVASLGTGALFAAFAFAIYIFLRARLLGPIRALHRNVIREGRDLQASEADAPLEIRELSVAIDTAFSDIEATSLRNRRQVEILTEVLSDFGIAIRHFGEDGQVQDYGISHPELAADAPGAGTPSDAVEEKLRSLRPPGFTVRELKPQITAPSHTVFQLEYSGDGSVYEMTLIDLGQNEHAAVIADVTHARALQKSAQEAQKMEVIGQLSSGVAHDFNNILGVILANAQLLEAEQKDSRVIRHVTPIITASERGATLTRSLLSFARESHLDAVNLDLNRTVHEITNWSSRIIPENISIEVVLQSGAWHVSADAAMTESALLNLMLNARDAMPNGGEMTIETANVVVDENYIEDRQAPIRPGRYTMLAVSDTGSGIDQADLDHIFEPFFTTKPPGKGSGLGLSMVHGFMHQTGGLIRAYSETGIGTTFKLFFPALSRGATRLQTSIGLTPTPTAGAHILLVEDEPALRLALSQQLRLSGYQVSAAENADTAEAMVQDIPSVDVVLTDIVMPGQKTGPDLVRTLRRNDPSLRYVFMSGYPQEASVHGNGLRPEDIRLMKPIRRDDLIIALEKALRTGSDQDIPNG</sequence>
<dbReference type="CDD" id="cd00082">
    <property type="entry name" value="HisKA"/>
    <property type="match status" value="1"/>
</dbReference>
<dbReference type="PROSITE" id="PS50109">
    <property type="entry name" value="HIS_KIN"/>
    <property type="match status" value="1"/>
</dbReference>
<keyword evidence="5" id="KW-0812">Transmembrane</keyword>
<evidence type="ECO:0000256" key="4">
    <source>
        <dbReference type="PROSITE-ProRule" id="PRU00169"/>
    </source>
</evidence>
<feature type="domain" description="Response regulatory" evidence="7">
    <location>
        <begin position="607"/>
        <end position="723"/>
    </location>
</feature>
<feature type="domain" description="Histidine kinase" evidence="6">
    <location>
        <begin position="363"/>
        <end position="586"/>
    </location>
</feature>
<evidence type="ECO:0000313" key="9">
    <source>
        <dbReference type="Proteomes" id="UP000318590"/>
    </source>
</evidence>
<dbReference type="PANTHER" id="PTHR43065">
    <property type="entry name" value="SENSOR HISTIDINE KINASE"/>
    <property type="match status" value="1"/>
</dbReference>
<dbReference type="EMBL" id="VFSV01000078">
    <property type="protein sequence ID" value="TRD14360.1"/>
    <property type="molecule type" value="Genomic_DNA"/>
</dbReference>
<dbReference type="InterPro" id="IPR004358">
    <property type="entry name" value="Sig_transdc_His_kin-like_C"/>
</dbReference>
<dbReference type="InterPro" id="IPR036097">
    <property type="entry name" value="HisK_dim/P_sf"/>
</dbReference>
<dbReference type="SMART" id="SM00448">
    <property type="entry name" value="REC"/>
    <property type="match status" value="1"/>
</dbReference>
<dbReference type="PROSITE" id="PS50110">
    <property type="entry name" value="RESPONSE_REGULATORY"/>
    <property type="match status" value="1"/>
</dbReference>
<keyword evidence="5" id="KW-0472">Membrane</keyword>
<dbReference type="SMART" id="SM00387">
    <property type="entry name" value="HATPase_c"/>
    <property type="match status" value="1"/>
</dbReference>
<dbReference type="Gene3D" id="3.30.565.10">
    <property type="entry name" value="Histidine kinase-like ATPase, C-terminal domain"/>
    <property type="match status" value="1"/>
</dbReference>
<feature type="modified residue" description="4-aspartylphosphate" evidence="4">
    <location>
        <position position="657"/>
    </location>
</feature>
<dbReference type="Proteomes" id="UP000318590">
    <property type="component" value="Unassembled WGS sequence"/>
</dbReference>
<dbReference type="Gene3D" id="3.40.50.2300">
    <property type="match status" value="1"/>
</dbReference>
<dbReference type="SUPFAM" id="SSF47384">
    <property type="entry name" value="Homodimeric domain of signal transducing histidine kinase"/>
    <property type="match status" value="1"/>
</dbReference>
<evidence type="ECO:0000313" key="8">
    <source>
        <dbReference type="EMBL" id="TRD14360.1"/>
    </source>
</evidence>
<organism evidence="8 9">
    <name type="scientific">Palleronia caenipelagi</name>
    <dbReference type="NCBI Taxonomy" id="2489174"/>
    <lineage>
        <taxon>Bacteria</taxon>
        <taxon>Pseudomonadati</taxon>
        <taxon>Pseudomonadota</taxon>
        <taxon>Alphaproteobacteria</taxon>
        <taxon>Rhodobacterales</taxon>
        <taxon>Roseobacteraceae</taxon>
        <taxon>Palleronia</taxon>
    </lineage>
</organism>
<accession>A0A547PJR1</accession>
<reference evidence="8 9" key="1">
    <citation type="submission" date="2019-06" db="EMBL/GenBank/DDBJ databases">
        <title>Paenimaribius caenipelagi gen. nov., sp. nov., isolated from a tidal flat.</title>
        <authorList>
            <person name="Yoon J.-H."/>
        </authorList>
    </citation>
    <scope>NUCLEOTIDE SEQUENCE [LARGE SCALE GENOMIC DNA]</scope>
    <source>
        <strain evidence="8 9">JBTF-M29</strain>
    </source>
</reference>
<dbReference type="OrthoDB" id="9796100at2"/>
<evidence type="ECO:0000259" key="7">
    <source>
        <dbReference type="PROSITE" id="PS50110"/>
    </source>
</evidence>
<comment type="caution">
    <text evidence="8">The sequence shown here is derived from an EMBL/GenBank/DDBJ whole genome shotgun (WGS) entry which is preliminary data.</text>
</comment>
<dbReference type="InterPro" id="IPR011006">
    <property type="entry name" value="CheY-like_superfamily"/>
</dbReference>
<dbReference type="Gene3D" id="1.10.287.130">
    <property type="match status" value="1"/>
</dbReference>
<evidence type="ECO:0000259" key="6">
    <source>
        <dbReference type="PROSITE" id="PS50109"/>
    </source>
</evidence>
<dbReference type="PANTHER" id="PTHR43065:SF49">
    <property type="entry name" value="HISTIDINE KINASE"/>
    <property type="match status" value="1"/>
</dbReference>
<dbReference type="SUPFAM" id="SSF52172">
    <property type="entry name" value="CheY-like"/>
    <property type="match status" value="1"/>
</dbReference>
<comment type="catalytic activity">
    <reaction evidence="1">
        <text>ATP + protein L-histidine = ADP + protein N-phospho-L-histidine.</text>
        <dbReference type="EC" id="2.7.13.3"/>
    </reaction>
</comment>
<proteinExistence type="predicted"/>